<comment type="caution">
    <text evidence="2">The sequence shown here is derived from an EMBL/GenBank/DDBJ whole genome shotgun (WGS) entry which is preliminary data.</text>
</comment>
<feature type="transmembrane region" description="Helical" evidence="1">
    <location>
        <begin position="98"/>
        <end position="118"/>
    </location>
</feature>
<dbReference type="EMBL" id="SVNY01000003">
    <property type="protein sequence ID" value="MBE6833453.1"/>
    <property type="molecule type" value="Genomic_DNA"/>
</dbReference>
<feature type="transmembrane region" description="Helical" evidence="1">
    <location>
        <begin position="44"/>
        <end position="65"/>
    </location>
</feature>
<dbReference type="RefSeq" id="WP_326840365.1">
    <property type="nucleotide sequence ID" value="NZ_JBKWRC010000002.1"/>
</dbReference>
<accession>A0A928KRM4</accession>
<organism evidence="2 3">
    <name type="scientific">Faecalispora sporosphaeroides</name>
    <dbReference type="NCBI Taxonomy" id="1549"/>
    <lineage>
        <taxon>Bacteria</taxon>
        <taxon>Bacillati</taxon>
        <taxon>Bacillota</taxon>
        <taxon>Clostridia</taxon>
        <taxon>Eubacteriales</taxon>
        <taxon>Oscillospiraceae</taxon>
        <taxon>Faecalispora</taxon>
    </lineage>
</organism>
<dbReference type="AlphaFoldDB" id="A0A928KRM4"/>
<keyword evidence="1" id="KW-0472">Membrane</keyword>
<protein>
    <submittedName>
        <fullName evidence="2">Uncharacterized protein</fullName>
    </submittedName>
</protein>
<keyword evidence="1" id="KW-1133">Transmembrane helix</keyword>
<keyword evidence="1" id="KW-0812">Transmembrane</keyword>
<proteinExistence type="predicted"/>
<feature type="transmembrane region" description="Helical" evidence="1">
    <location>
        <begin position="16"/>
        <end position="32"/>
    </location>
</feature>
<evidence type="ECO:0000313" key="3">
    <source>
        <dbReference type="Proteomes" id="UP000754750"/>
    </source>
</evidence>
<evidence type="ECO:0000256" key="1">
    <source>
        <dbReference type="SAM" id="Phobius"/>
    </source>
</evidence>
<sequence>MKKELEENSEKKEESVWMKGISIAIPLLIFLKRLFPAEGSGTHWFYLLLAIVLLCGTGIAVYRLVQKLRADRARDVEPFWEQEQTPAAKRFWPIAGSLISAVILLMAALFSLTVFLGIPLNELLSGQVTLSDLF</sequence>
<evidence type="ECO:0000313" key="2">
    <source>
        <dbReference type="EMBL" id="MBE6833453.1"/>
    </source>
</evidence>
<gene>
    <name evidence="2" type="ORF">E7512_07725</name>
</gene>
<name>A0A928KRM4_9FIRM</name>
<dbReference type="Proteomes" id="UP000754750">
    <property type="component" value="Unassembled WGS sequence"/>
</dbReference>
<reference evidence="2" key="1">
    <citation type="submission" date="2019-04" db="EMBL/GenBank/DDBJ databases">
        <title>Evolution of Biomass-Degrading Anaerobic Consortia Revealed by Metagenomics.</title>
        <authorList>
            <person name="Peng X."/>
        </authorList>
    </citation>
    <scope>NUCLEOTIDE SEQUENCE</scope>
    <source>
        <strain evidence="2">SIG551</strain>
    </source>
</reference>